<comment type="caution">
    <text evidence="1">The sequence shown here is derived from an EMBL/GenBank/DDBJ whole genome shotgun (WGS) entry which is preliminary data.</text>
</comment>
<sequence length="84" mass="9063">MAQFLGVHKTADIGAGTDQEAVDGFHRYKDAASKMGLNATHAHYSLEKGFAYCITEAQSADKIRKAHASVDIPLEDVIEVKSVS</sequence>
<proteinExistence type="predicted"/>
<dbReference type="Proteomes" id="UP000034854">
    <property type="component" value="Unassembled WGS sequence"/>
</dbReference>
<gene>
    <name evidence="1" type="ORF">UU34_C0001G0043</name>
</gene>
<reference evidence="1 2" key="1">
    <citation type="journal article" date="2015" name="Nature">
        <title>rRNA introns, odd ribosomes, and small enigmatic genomes across a large radiation of phyla.</title>
        <authorList>
            <person name="Brown C.T."/>
            <person name="Hug L.A."/>
            <person name="Thomas B.C."/>
            <person name="Sharon I."/>
            <person name="Castelle C.J."/>
            <person name="Singh A."/>
            <person name="Wilkins M.J."/>
            <person name="Williams K.H."/>
            <person name="Banfield J.F."/>
        </authorList>
    </citation>
    <scope>NUCLEOTIDE SEQUENCE [LARGE SCALE GENOMIC DNA]</scope>
</reference>
<dbReference type="InterPro" id="IPR042557">
    <property type="entry name" value="SCO4226"/>
</dbReference>
<dbReference type="InterPro" id="IPR025336">
    <property type="entry name" value="SCO4226-like"/>
</dbReference>
<dbReference type="AlphaFoldDB" id="A0A0G0UKL1"/>
<organism evidence="1 2">
    <name type="scientific">Candidatus Curtissbacteria bacterium GW2011_GWA1_41_11</name>
    <dbReference type="NCBI Taxonomy" id="1618409"/>
    <lineage>
        <taxon>Bacteria</taxon>
        <taxon>Candidatus Curtissiibacteriota</taxon>
    </lineage>
</organism>
<evidence type="ECO:0000313" key="1">
    <source>
        <dbReference type="EMBL" id="KKR88046.1"/>
    </source>
</evidence>
<accession>A0A0G0UKL1</accession>
<dbReference type="Gene3D" id="3.30.70.3090">
    <property type="entry name" value="ORF SCO4226, nickel-binding ferredoxin-like monomer"/>
    <property type="match status" value="1"/>
</dbReference>
<protein>
    <recommendedName>
        <fullName evidence="3">DUF4242 domain-containing protein</fullName>
    </recommendedName>
</protein>
<evidence type="ECO:0008006" key="3">
    <source>
        <dbReference type="Google" id="ProtNLM"/>
    </source>
</evidence>
<name>A0A0G0UKL1_9BACT</name>
<evidence type="ECO:0000313" key="2">
    <source>
        <dbReference type="Proteomes" id="UP000034854"/>
    </source>
</evidence>
<dbReference type="Pfam" id="PF14026">
    <property type="entry name" value="SCO4226-like"/>
    <property type="match status" value="1"/>
</dbReference>
<dbReference type="EMBL" id="LCAG01000001">
    <property type="protein sequence ID" value="KKR88046.1"/>
    <property type="molecule type" value="Genomic_DNA"/>
</dbReference>